<dbReference type="EC" id="3.2.1.89" evidence="4"/>
<name>A0A261FXD7_9BIFI</name>
<dbReference type="RefSeq" id="WP_244569367.1">
    <property type="nucleotide sequence ID" value="NZ_MWWY01000034.1"/>
</dbReference>
<dbReference type="GO" id="GO:0031218">
    <property type="term" value="F:arabinogalactan endo-1,4-beta-galactosidase activity"/>
    <property type="evidence" value="ECO:0007669"/>
    <property type="project" value="UniProtKB-EC"/>
</dbReference>
<evidence type="ECO:0000313" key="5">
    <source>
        <dbReference type="EMBL" id="OZG63645.1"/>
    </source>
</evidence>
<dbReference type="InterPro" id="IPR011683">
    <property type="entry name" value="Glyco_hydro_53"/>
</dbReference>
<comment type="caution">
    <text evidence="5">The sequence shown here is derived from an EMBL/GenBank/DDBJ whole genome shotgun (WGS) entry which is preliminary data.</text>
</comment>
<proteinExistence type="inferred from homology"/>
<dbReference type="Pfam" id="PF07745">
    <property type="entry name" value="Glyco_hydro_53"/>
    <property type="match status" value="1"/>
</dbReference>
<accession>A0A261FXD7</accession>
<dbReference type="Gene3D" id="3.20.20.80">
    <property type="entry name" value="Glycosidases"/>
    <property type="match status" value="1"/>
</dbReference>
<dbReference type="Proteomes" id="UP000216074">
    <property type="component" value="Unassembled WGS sequence"/>
</dbReference>
<evidence type="ECO:0000256" key="3">
    <source>
        <dbReference type="ARBA" id="ARBA00023295"/>
    </source>
</evidence>
<organism evidence="5 6">
    <name type="scientific">Bifidobacterium hapali</name>
    <dbReference type="NCBI Taxonomy" id="1630172"/>
    <lineage>
        <taxon>Bacteria</taxon>
        <taxon>Bacillati</taxon>
        <taxon>Actinomycetota</taxon>
        <taxon>Actinomycetes</taxon>
        <taxon>Bifidobacteriales</taxon>
        <taxon>Bifidobacteriaceae</taxon>
        <taxon>Bifidobacterium</taxon>
    </lineage>
</organism>
<evidence type="ECO:0000313" key="6">
    <source>
        <dbReference type="Proteomes" id="UP000216074"/>
    </source>
</evidence>
<reference evidence="5 6" key="1">
    <citation type="journal article" date="2017" name="BMC Genomics">
        <title>Comparative genomic and phylogenomic analyses of the Bifidobacteriaceae family.</title>
        <authorList>
            <person name="Lugli G.A."/>
            <person name="Milani C."/>
            <person name="Turroni F."/>
            <person name="Duranti S."/>
            <person name="Mancabelli L."/>
            <person name="Mangifesta M."/>
            <person name="Ferrario C."/>
            <person name="Modesto M."/>
            <person name="Mattarelli P."/>
            <person name="Jiri K."/>
            <person name="van Sinderen D."/>
            <person name="Ventura M."/>
        </authorList>
    </citation>
    <scope>NUCLEOTIDE SEQUENCE [LARGE SCALE GENOMIC DNA]</scope>
    <source>
        <strain evidence="5 6">DSM 100202</strain>
    </source>
</reference>
<dbReference type="InterPro" id="IPR017853">
    <property type="entry name" value="GH"/>
</dbReference>
<dbReference type="PANTHER" id="PTHR34983:SF2">
    <property type="entry name" value="ENDO-BETA-1,4-GALACTANASE"/>
    <property type="match status" value="1"/>
</dbReference>
<dbReference type="SUPFAM" id="SSF51445">
    <property type="entry name" value="(Trans)glycosidases"/>
    <property type="match status" value="1"/>
</dbReference>
<protein>
    <recommendedName>
        <fullName evidence="4">Arabinogalactan endo-beta-1,4-galactanase</fullName>
        <ecNumber evidence="4">3.2.1.89</ecNumber>
    </recommendedName>
</protein>
<comment type="catalytic activity">
    <reaction evidence="4">
        <text>The enzyme specifically hydrolyzes (1-&gt;4)-beta-D-galactosidic linkages in type I arabinogalactans.</text>
        <dbReference type="EC" id="3.2.1.89"/>
    </reaction>
</comment>
<dbReference type="GO" id="GO:0045490">
    <property type="term" value="P:pectin catabolic process"/>
    <property type="evidence" value="ECO:0007669"/>
    <property type="project" value="TreeGrafter"/>
</dbReference>
<evidence type="ECO:0000256" key="4">
    <source>
        <dbReference type="RuleBase" id="RU361192"/>
    </source>
</evidence>
<keyword evidence="2 4" id="KW-0378">Hydrolase</keyword>
<dbReference type="EMBL" id="MWWY01000034">
    <property type="protein sequence ID" value="OZG63645.1"/>
    <property type="molecule type" value="Genomic_DNA"/>
</dbReference>
<comment type="similarity">
    <text evidence="1 4">Belongs to the glycosyl hydrolase 53 family.</text>
</comment>
<keyword evidence="3 4" id="KW-0326">Glycosidase</keyword>
<dbReference type="AlphaFoldDB" id="A0A261FXD7"/>
<evidence type="ECO:0000256" key="2">
    <source>
        <dbReference type="ARBA" id="ARBA00022801"/>
    </source>
</evidence>
<sequence length="136" mass="14357">MKFHNFDGHDIDDNGLMQLLKSNGVNYVLLKVAVNPADENGNTYGGGNPMLANALKTAQAAQANGLNVNIQFLYSDFHTSKIVQKLPKSCPITKGETKLAAKVADYTAQSLATLKAVGVLPVWCIACLACAGFAGS</sequence>
<keyword evidence="6" id="KW-1185">Reference proteome</keyword>
<evidence type="ECO:0000256" key="1">
    <source>
        <dbReference type="ARBA" id="ARBA00010687"/>
    </source>
</evidence>
<gene>
    <name evidence="5" type="ORF">BHAP_1751</name>
</gene>
<dbReference type="PANTHER" id="PTHR34983">
    <property type="entry name" value="ARABINOGALACTAN ENDO-BETA-1,4-GALACTANASE A"/>
    <property type="match status" value="1"/>
</dbReference>
<dbReference type="GO" id="GO:0015926">
    <property type="term" value="F:glucosidase activity"/>
    <property type="evidence" value="ECO:0007669"/>
    <property type="project" value="InterPro"/>
</dbReference>